<sequence>MAAAALALFVVMMLLAGALRTLIQRRRTGDSGNRRTLSPRGSLGWSALTATDLGYLMVGVGGPLAHWLGLTPISTLQHPSIHVLGVVLAVLGILATFGAQMALGASWRIGVDRSERTALVTRGPFRWVRNPIFTAVLVTLLGLVLMVPNPVALIGWVIALTGIQTQVRLIEEPHLHRAHGETYTRYAAGVGRFLPAWGASVSGPRDHRNAQVLARMTARTEKAHW</sequence>
<keyword evidence="2 5" id="KW-0812">Transmembrane</keyword>
<keyword evidence="6" id="KW-0489">Methyltransferase</keyword>
<evidence type="ECO:0000256" key="2">
    <source>
        <dbReference type="ARBA" id="ARBA00022692"/>
    </source>
</evidence>
<dbReference type="InterPro" id="IPR007318">
    <property type="entry name" value="Phopholipid_MeTrfase"/>
</dbReference>
<name>A0A379PP18_9MYCO</name>
<evidence type="ECO:0000256" key="1">
    <source>
        <dbReference type="ARBA" id="ARBA00004127"/>
    </source>
</evidence>
<dbReference type="PANTHER" id="PTHR12714">
    <property type="entry name" value="PROTEIN-S ISOPRENYLCYSTEINE O-METHYLTRANSFERASE"/>
    <property type="match status" value="1"/>
</dbReference>
<reference evidence="6 7" key="1">
    <citation type="submission" date="2018-06" db="EMBL/GenBank/DDBJ databases">
        <authorList>
            <consortium name="Pathogen Informatics"/>
            <person name="Doyle S."/>
        </authorList>
    </citation>
    <scope>NUCLEOTIDE SEQUENCE [LARGE SCALE GENOMIC DNA]</scope>
    <source>
        <strain evidence="6 7">NCTC10821</strain>
    </source>
</reference>
<protein>
    <submittedName>
        <fullName evidence="6">Protein-S-isoprenylcysteine methyltransferase</fullName>
    </submittedName>
</protein>
<dbReference type="Proteomes" id="UP000254978">
    <property type="component" value="Unassembled WGS sequence"/>
</dbReference>
<evidence type="ECO:0000256" key="5">
    <source>
        <dbReference type="SAM" id="Phobius"/>
    </source>
</evidence>
<dbReference type="GO" id="GO:0012505">
    <property type="term" value="C:endomembrane system"/>
    <property type="evidence" value="ECO:0007669"/>
    <property type="project" value="UniProtKB-SubCell"/>
</dbReference>
<keyword evidence="7" id="KW-1185">Reference proteome</keyword>
<comment type="subcellular location">
    <subcellularLocation>
        <location evidence="1">Endomembrane system</location>
        <topology evidence="1">Multi-pass membrane protein</topology>
    </subcellularLocation>
</comment>
<organism evidence="6 7">
    <name type="scientific">Mycolicibacterium tokaiense</name>
    <dbReference type="NCBI Taxonomy" id="39695"/>
    <lineage>
        <taxon>Bacteria</taxon>
        <taxon>Bacillati</taxon>
        <taxon>Actinomycetota</taxon>
        <taxon>Actinomycetes</taxon>
        <taxon>Mycobacteriales</taxon>
        <taxon>Mycobacteriaceae</taxon>
        <taxon>Mycolicibacterium</taxon>
    </lineage>
</organism>
<keyword evidence="3 5" id="KW-1133">Transmembrane helix</keyword>
<evidence type="ECO:0000256" key="3">
    <source>
        <dbReference type="ARBA" id="ARBA00022989"/>
    </source>
</evidence>
<evidence type="ECO:0000313" key="7">
    <source>
        <dbReference type="Proteomes" id="UP000254978"/>
    </source>
</evidence>
<keyword evidence="4 5" id="KW-0472">Membrane</keyword>
<dbReference type="Gene3D" id="1.20.120.1630">
    <property type="match status" value="1"/>
</dbReference>
<accession>A0A379PP18</accession>
<dbReference type="Pfam" id="PF04191">
    <property type="entry name" value="PEMT"/>
    <property type="match status" value="1"/>
</dbReference>
<feature type="transmembrane region" description="Helical" evidence="5">
    <location>
        <begin position="81"/>
        <end position="106"/>
    </location>
</feature>
<keyword evidence="6" id="KW-0808">Transferase</keyword>
<evidence type="ECO:0000313" key="6">
    <source>
        <dbReference type="EMBL" id="SUE94929.1"/>
    </source>
</evidence>
<proteinExistence type="predicted"/>
<dbReference type="OrthoDB" id="941586at2"/>
<dbReference type="PANTHER" id="PTHR12714:SF9">
    <property type="entry name" value="PROTEIN-S-ISOPRENYLCYSTEINE O-METHYLTRANSFERASE"/>
    <property type="match status" value="1"/>
</dbReference>
<feature type="transmembrane region" description="Helical" evidence="5">
    <location>
        <begin position="43"/>
        <end position="69"/>
    </location>
</feature>
<feature type="transmembrane region" description="Helical" evidence="5">
    <location>
        <begin position="6"/>
        <end position="23"/>
    </location>
</feature>
<dbReference type="EMBL" id="UGQT01000004">
    <property type="protein sequence ID" value="SUE94929.1"/>
    <property type="molecule type" value="Genomic_DNA"/>
</dbReference>
<gene>
    <name evidence="6" type="ORF">NCTC10821_06228</name>
</gene>
<dbReference type="AlphaFoldDB" id="A0A379PP18"/>
<dbReference type="GO" id="GO:0032259">
    <property type="term" value="P:methylation"/>
    <property type="evidence" value="ECO:0007669"/>
    <property type="project" value="UniProtKB-KW"/>
</dbReference>
<dbReference type="RefSeq" id="WP_115282135.1">
    <property type="nucleotide sequence ID" value="NZ_UGQT01000004.1"/>
</dbReference>
<feature type="transmembrane region" description="Helical" evidence="5">
    <location>
        <begin position="127"/>
        <end position="147"/>
    </location>
</feature>
<evidence type="ECO:0000256" key="4">
    <source>
        <dbReference type="ARBA" id="ARBA00023136"/>
    </source>
</evidence>
<dbReference type="GO" id="GO:0008168">
    <property type="term" value="F:methyltransferase activity"/>
    <property type="evidence" value="ECO:0007669"/>
    <property type="project" value="UniProtKB-KW"/>
</dbReference>